<dbReference type="GO" id="GO:0016020">
    <property type="term" value="C:membrane"/>
    <property type="evidence" value="ECO:0007669"/>
    <property type="project" value="InterPro"/>
</dbReference>
<dbReference type="GO" id="GO:0000155">
    <property type="term" value="F:phosphorelay sensor kinase activity"/>
    <property type="evidence" value="ECO:0007669"/>
    <property type="project" value="InterPro"/>
</dbReference>
<feature type="domain" description="Signal transduction histidine kinase internal region" evidence="2">
    <location>
        <begin position="156"/>
        <end position="235"/>
    </location>
</feature>
<dbReference type="PANTHER" id="PTHR34220">
    <property type="entry name" value="SENSOR HISTIDINE KINASE YPDA"/>
    <property type="match status" value="1"/>
</dbReference>
<keyword evidence="1" id="KW-0812">Transmembrane</keyword>
<keyword evidence="3" id="KW-0808">Transferase</keyword>
<proteinExistence type="predicted"/>
<accession>A0A316EWA0</accession>
<dbReference type="Pfam" id="PF06580">
    <property type="entry name" value="His_kinase"/>
    <property type="match status" value="1"/>
</dbReference>
<feature type="transmembrane region" description="Helical" evidence="1">
    <location>
        <begin position="108"/>
        <end position="128"/>
    </location>
</feature>
<keyword evidence="4" id="KW-1185">Reference proteome</keyword>
<dbReference type="InterPro" id="IPR010559">
    <property type="entry name" value="Sig_transdc_His_kin_internal"/>
</dbReference>
<keyword evidence="1" id="KW-1133">Transmembrane helix</keyword>
<keyword evidence="1" id="KW-0472">Membrane</keyword>
<reference evidence="3 4" key="1">
    <citation type="submission" date="2018-05" db="EMBL/GenBank/DDBJ databases">
        <title>Genomic Encyclopedia of Archaeal and Bacterial Type Strains, Phase II (KMG-II): from individual species to whole genera.</title>
        <authorList>
            <person name="Goeker M."/>
        </authorList>
    </citation>
    <scope>NUCLEOTIDE SEQUENCE [LARGE SCALE GENOMIC DNA]</scope>
    <source>
        <strain evidence="3 4">DSM 22214</strain>
    </source>
</reference>
<feature type="transmembrane region" description="Helical" evidence="1">
    <location>
        <begin position="30"/>
        <end position="57"/>
    </location>
</feature>
<name>A0A316EWA0_9BACT</name>
<dbReference type="PANTHER" id="PTHR34220:SF7">
    <property type="entry name" value="SENSOR HISTIDINE KINASE YPDA"/>
    <property type="match status" value="1"/>
</dbReference>
<dbReference type="EMBL" id="QGGO01000007">
    <property type="protein sequence ID" value="PWK27441.1"/>
    <property type="molecule type" value="Genomic_DNA"/>
</dbReference>
<evidence type="ECO:0000313" key="4">
    <source>
        <dbReference type="Proteomes" id="UP000245489"/>
    </source>
</evidence>
<dbReference type="AlphaFoldDB" id="A0A316EWA0"/>
<evidence type="ECO:0000313" key="3">
    <source>
        <dbReference type="EMBL" id="PWK27441.1"/>
    </source>
</evidence>
<comment type="caution">
    <text evidence="3">The sequence shown here is derived from an EMBL/GenBank/DDBJ whole genome shotgun (WGS) entry which is preliminary data.</text>
</comment>
<feature type="transmembrane region" description="Helical" evidence="1">
    <location>
        <begin position="7"/>
        <end position="24"/>
    </location>
</feature>
<dbReference type="Gene3D" id="3.30.565.10">
    <property type="entry name" value="Histidine kinase-like ATPase, C-terminal domain"/>
    <property type="match status" value="1"/>
</dbReference>
<dbReference type="InterPro" id="IPR036890">
    <property type="entry name" value="HATPase_C_sf"/>
</dbReference>
<evidence type="ECO:0000259" key="2">
    <source>
        <dbReference type="Pfam" id="PF06580"/>
    </source>
</evidence>
<dbReference type="Proteomes" id="UP000245489">
    <property type="component" value="Unassembled WGS sequence"/>
</dbReference>
<keyword evidence="3" id="KW-0418">Kinase</keyword>
<feature type="transmembrane region" description="Helical" evidence="1">
    <location>
        <begin position="69"/>
        <end position="88"/>
    </location>
</feature>
<dbReference type="InterPro" id="IPR050640">
    <property type="entry name" value="Bact_2-comp_sensor_kinase"/>
</dbReference>
<protein>
    <submittedName>
        <fullName evidence="3">Histidine kinase</fullName>
    </submittedName>
</protein>
<gene>
    <name evidence="3" type="ORF">LV89_01755</name>
</gene>
<organism evidence="3 4">
    <name type="scientific">Arcicella aurantiaca</name>
    <dbReference type="NCBI Taxonomy" id="591202"/>
    <lineage>
        <taxon>Bacteria</taxon>
        <taxon>Pseudomonadati</taxon>
        <taxon>Bacteroidota</taxon>
        <taxon>Cytophagia</taxon>
        <taxon>Cytophagales</taxon>
        <taxon>Flectobacillaceae</taxon>
        <taxon>Arcicella</taxon>
    </lineage>
</organism>
<sequence>MKSLKFHIILWTINYLFHCVGHFTGSPTKIYIVSLLIILYNVLVKTIVFYITLYCIIPLYLEKKQISKFILLMIFNIGGVAFVSVLMNNFLPVAEGDKSVDLTFIENYVANLIDILGVFPFVFVFWYVNRIVTQERIKIQIEQENHYLEQSIIETQLYNLKNQINPDFLFRKLNYFYHESLPYSPNLSKGISLLTDMMHYAIDDDDDNLKVSLQKEIKHIQNFVEINQLRFNGRLQVEFDIVGVEKRHEIMPLILITFVENALKYGELFDKNNPLKIRLKVEDNNLFFTTFNLTRRGPKEDSEGIGIDNTQKRLSLGYVDNYSLDIKHEPEFYEVALYIKLE</sequence>
<evidence type="ECO:0000256" key="1">
    <source>
        <dbReference type="SAM" id="Phobius"/>
    </source>
</evidence>